<dbReference type="InterPro" id="IPR036852">
    <property type="entry name" value="Peptidase_S8/S53_dom_sf"/>
</dbReference>
<evidence type="ECO:0000256" key="3">
    <source>
        <dbReference type="ARBA" id="ARBA00022801"/>
    </source>
</evidence>
<proteinExistence type="inferred from homology"/>
<evidence type="ECO:0000259" key="6">
    <source>
        <dbReference type="Pfam" id="PF00082"/>
    </source>
</evidence>
<keyword evidence="2 5" id="KW-0645">Protease</keyword>
<dbReference type="Gene3D" id="3.40.50.200">
    <property type="entry name" value="Peptidase S8/S53 domain"/>
    <property type="match status" value="1"/>
</dbReference>
<feature type="active site" description="Charge relay system" evidence="5">
    <location>
        <position position="179"/>
    </location>
</feature>
<dbReference type="PROSITE" id="PS00136">
    <property type="entry name" value="SUBTILASE_ASP"/>
    <property type="match status" value="1"/>
</dbReference>
<comment type="similarity">
    <text evidence="1 5">Belongs to the peptidase S8 family.</text>
</comment>
<feature type="domain" description="Peptidase S8/S53" evidence="6">
    <location>
        <begin position="435"/>
        <end position="557"/>
    </location>
</feature>
<feature type="active site" description="Charge relay system" evidence="5">
    <location>
        <position position="111"/>
    </location>
</feature>
<dbReference type="Proteomes" id="UP001431199">
    <property type="component" value="Unassembled WGS sequence"/>
</dbReference>
<dbReference type="InterPro" id="IPR015500">
    <property type="entry name" value="Peptidase_S8_subtilisin-rel"/>
</dbReference>
<reference evidence="7" key="1">
    <citation type="submission" date="2022-09" db="EMBL/GenBank/DDBJ databases">
        <title>Eubacterium sp. LFL-14 isolated from human feces.</title>
        <authorList>
            <person name="Liu F."/>
        </authorList>
    </citation>
    <scope>NUCLEOTIDE SEQUENCE</scope>
    <source>
        <strain evidence="7">LFL-14</strain>
    </source>
</reference>
<dbReference type="PIRSF" id="PIRSF037894">
    <property type="entry name" value="Subtilisin_rel_CspABC"/>
    <property type="match status" value="1"/>
</dbReference>
<feature type="domain" description="Peptidase S8/S53" evidence="6">
    <location>
        <begin position="102"/>
        <end position="305"/>
    </location>
</feature>
<dbReference type="CDD" id="cd07478">
    <property type="entry name" value="Peptidases_S8_CspA-like"/>
    <property type="match status" value="1"/>
</dbReference>
<comment type="caution">
    <text evidence="7">The sequence shown here is derived from an EMBL/GenBank/DDBJ whole genome shotgun (WGS) entry which is preliminary data.</text>
</comment>
<gene>
    <name evidence="7" type="ORF">N5B56_03510</name>
</gene>
<dbReference type="PRINTS" id="PR00723">
    <property type="entry name" value="SUBTILISIN"/>
</dbReference>
<protein>
    <submittedName>
        <fullName evidence="7">S8 family peptidase</fullName>
    </submittedName>
</protein>
<evidence type="ECO:0000313" key="7">
    <source>
        <dbReference type="EMBL" id="MCT7398155.1"/>
    </source>
</evidence>
<dbReference type="RefSeq" id="WP_260978398.1">
    <property type="nucleotide sequence ID" value="NZ_JAODBU010000003.1"/>
</dbReference>
<dbReference type="PANTHER" id="PTHR43806:SF11">
    <property type="entry name" value="CEREVISIN-RELATED"/>
    <property type="match status" value="1"/>
</dbReference>
<dbReference type="PANTHER" id="PTHR43806">
    <property type="entry name" value="PEPTIDASE S8"/>
    <property type="match status" value="1"/>
</dbReference>
<organism evidence="7 8">
    <name type="scientific">Eubacterium album</name>
    <dbReference type="NCBI Taxonomy" id="2978477"/>
    <lineage>
        <taxon>Bacteria</taxon>
        <taxon>Bacillati</taxon>
        <taxon>Bacillota</taxon>
        <taxon>Clostridia</taxon>
        <taxon>Eubacteriales</taxon>
        <taxon>Eubacteriaceae</taxon>
        <taxon>Eubacterium</taxon>
    </lineage>
</organism>
<name>A0ABT2LXZ3_9FIRM</name>
<evidence type="ECO:0000256" key="5">
    <source>
        <dbReference type="PROSITE-ProRule" id="PRU01240"/>
    </source>
</evidence>
<sequence>MASENMMSECAERIISEDYADFIIEIGFRENEARQEYKDLCIQDIGYKFSAIYYPLSEINPISVGEDTYIAIPKLFGLMDTSAVEATGALRLQRVRGTSLTGNGVIVGFIDTGIDYTNDIFKNVTGRTRILSIWDQSDQSGTHPKGIEFGSEYTREDIDRALQSENPYSIVPTKDTQGHGTFMAGVACGSEDVENNFIGAANESQIAVVKLKKAKKYLRDFYLIEENVQDVYQENDIMQAVTYLRNLSRRESKPLVLVLGLGTGSGQRSGGSALSQQLNDLGEMIGCCVVTCAGNEGNARLHYKGSVLNKEYEDVELRVGEGTNGFTMELWGNSPDIISVAFISPSGEMISRIPARVGQSDTVEFLLEKSKIDISYSLVEAGGGVELIFMRFIDPTPGVWIIRVYGNNILEGDYNIWLPIKQFIDKETYFLKPNPDITLTVPSTTQATITVAAYDNMTNALFTDSSRGFTRTNEIKPDITAPGVNVYGPGINNNYVRKSGTSVAAALVAGNCAQLMQWGIVEKNETQMKTNYIKNFLIRGAIRDRNIVYPSKEWGYGKVNVYEAFSILRNK</sequence>
<evidence type="ECO:0000256" key="1">
    <source>
        <dbReference type="ARBA" id="ARBA00011073"/>
    </source>
</evidence>
<evidence type="ECO:0000256" key="4">
    <source>
        <dbReference type="ARBA" id="ARBA00022825"/>
    </source>
</evidence>
<accession>A0ABT2LXZ3</accession>
<dbReference type="Pfam" id="PF00082">
    <property type="entry name" value="Peptidase_S8"/>
    <property type="match status" value="2"/>
</dbReference>
<evidence type="ECO:0000313" key="8">
    <source>
        <dbReference type="Proteomes" id="UP001431199"/>
    </source>
</evidence>
<feature type="active site" description="Charge relay system" evidence="5">
    <location>
        <position position="502"/>
    </location>
</feature>
<dbReference type="InterPro" id="IPR050131">
    <property type="entry name" value="Peptidase_S8_subtilisin-like"/>
</dbReference>
<evidence type="ECO:0000256" key="2">
    <source>
        <dbReference type="ARBA" id="ARBA00022670"/>
    </source>
</evidence>
<dbReference type="PROSITE" id="PS51892">
    <property type="entry name" value="SUBTILASE"/>
    <property type="match status" value="1"/>
</dbReference>
<dbReference type="SUPFAM" id="SSF52743">
    <property type="entry name" value="Subtilisin-like"/>
    <property type="match status" value="1"/>
</dbReference>
<keyword evidence="8" id="KW-1185">Reference proteome</keyword>
<keyword evidence="3 5" id="KW-0378">Hydrolase</keyword>
<dbReference type="Gene3D" id="2.60.120.1290">
    <property type="match status" value="1"/>
</dbReference>
<keyword evidence="4 5" id="KW-0720">Serine protease</keyword>
<dbReference type="InterPro" id="IPR017310">
    <property type="entry name" value="Pept_S8A_subtilisin_clostridia"/>
</dbReference>
<dbReference type="InterPro" id="IPR000209">
    <property type="entry name" value="Peptidase_S8/S53_dom"/>
</dbReference>
<dbReference type="EMBL" id="JAODBU010000003">
    <property type="protein sequence ID" value="MCT7398155.1"/>
    <property type="molecule type" value="Genomic_DNA"/>
</dbReference>
<dbReference type="InterPro" id="IPR034045">
    <property type="entry name" value="Pep_S8_CspA-like"/>
</dbReference>
<dbReference type="InterPro" id="IPR023827">
    <property type="entry name" value="Peptidase_S8_Asp-AS"/>
</dbReference>